<reference evidence="6" key="1">
    <citation type="submission" date="2021-01" db="EMBL/GenBank/DDBJ databases">
        <authorList>
            <person name="Zahm M."/>
            <person name="Roques C."/>
            <person name="Cabau C."/>
            <person name="Klopp C."/>
            <person name="Donnadieu C."/>
            <person name="Jouanno E."/>
            <person name="Lampietro C."/>
            <person name="Louis A."/>
            <person name="Herpin A."/>
            <person name="Echchiki A."/>
            <person name="Berthelot C."/>
            <person name="Parey E."/>
            <person name="Roest-Crollius H."/>
            <person name="Braasch I."/>
            <person name="Postlethwait J."/>
            <person name="Bobe J."/>
            <person name="Montfort J."/>
            <person name="Bouchez O."/>
            <person name="Begum T."/>
            <person name="Mejri S."/>
            <person name="Adams A."/>
            <person name="Chen W.-J."/>
            <person name="Guiguen Y."/>
        </authorList>
    </citation>
    <scope>NUCLEOTIDE SEQUENCE</scope>
    <source>
        <tissue evidence="6">Blood</tissue>
    </source>
</reference>
<feature type="region of interest" description="Disordered" evidence="3">
    <location>
        <begin position="87"/>
        <end position="155"/>
    </location>
</feature>
<organism evidence="6 7">
    <name type="scientific">Albula goreensis</name>
    <dbReference type="NCBI Taxonomy" id="1534307"/>
    <lineage>
        <taxon>Eukaryota</taxon>
        <taxon>Metazoa</taxon>
        <taxon>Chordata</taxon>
        <taxon>Craniata</taxon>
        <taxon>Vertebrata</taxon>
        <taxon>Euteleostomi</taxon>
        <taxon>Actinopterygii</taxon>
        <taxon>Neopterygii</taxon>
        <taxon>Teleostei</taxon>
        <taxon>Albuliformes</taxon>
        <taxon>Albulidae</taxon>
        <taxon>Albula</taxon>
    </lineage>
</organism>
<feature type="compositionally biased region" description="Basic and acidic residues" evidence="3">
    <location>
        <begin position="109"/>
        <end position="122"/>
    </location>
</feature>
<keyword evidence="1" id="KW-0433">Leucine-rich repeat</keyword>
<dbReference type="Pfam" id="PF02758">
    <property type="entry name" value="PYRIN"/>
    <property type="match status" value="1"/>
</dbReference>
<evidence type="ECO:0000256" key="3">
    <source>
        <dbReference type="SAM" id="MobiDB-lite"/>
    </source>
</evidence>
<dbReference type="CDD" id="cd08321">
    <property type="entry name" value="Pyrin_ASC-like"/>
    <property type="match status" value="1"/>
</dbReference>
<name>A0A8T3DAL6_9TELE</name>
<dbReference type="Gene3D" id="3.80.10.10">
    <property type="entry name" value="Ribonuclease Inhibitor"/>
    <property type="match status" value="1"/>
</dbReference>
<accession>A0A8T3DAL6</accession>
<dbReference type="AlphaFoldDB" id="A0A8T3DAL6"/>
<keyword evidence="7" id="KW-1185">Reference proteome</keyword>
<dbReference type="Proteomes" id="UP000829720">
    <property type="component" value="Unassembled WGS sequence"/>
</dbReference>
<feature type="domain" description="Pyrin" evidence="5">
    <location>
        <begin position="1"/>
        <end position="90"/>
    </location>
</feature>
<comment type="caution">
    <text evidence="6">The sequence shown here is derived from an EMBL/GenBank/DDBJ whole genome shotgun (WGS) entry which is preliminary data.</text>
</comment>
<feature type="domain" description="DED" evidence="4">
    <location>
        <begin position="1"/>
        <end position="82"/>
    </location>
</feature>
<dbReference type="PROSITE" id="PS50824">
    <property type="entry name" value="DAPIN"/>
    <property type="match status" value="1"/>
</dbReference>
<sequence>MADLILEILEKLRKEDFEKFKLYLNENVPEGCSPVLWEQLEEGSVAGVASLMKKYYSDKMVDLTVEILKKIQRNDLVQRLENDLEKRAEQEHRSQDENYAETGQGGGEKPVEPRDDSSKTAPEEGCVEPEMSVTEEPGRVSVKRPESPVPSCASVKSDFSMDRPIGFSGGVFPTDAGISVPRPESPVPSCVSMKSDFSMDRPIGFSGEQYRKRSRTRPVLNPHTELAGLIQEPQQEVLSPALPAHCYMESPGHQQRPHQPLHRDAVITEVPSLYFHQQNQDGENEEVLDELNLKKYNTTCEGRWRLMPAVKLCRKALLSGCVLTQKSYEIVASALQSVTSVLIELDLSNNSLGDSEVELLCAGLKSPNCKLQTLKLSDCHVTEKNCVSLASALRLNPSHLRELDLSYNQAGDSGVRVLSAVLEDPSCKLEKLKLSGCEVTERGCASLASALRSNPSHLRELDLSYNHPGDSGVRALSAVLEDPSYKLEKLNVDHEGETVFIAEMRKYACTVSITMGGTLISPAPVTITCPAE</sequence>
<dbReference type="InterPro" id="IPR004020">
    <property type="entry name" value="DAPIN"/>
</dbReference>
<protein>
    <recommendedName>
        <fullName evidence="8">Pyrin domain-containing protein</fullName>
    </recommendedName>
</protein>
<dbReference type="EMBL" id="JAERUA010000011">
    <property type="protein sequence ID" value="KAI1893220.1"/>
    <property type="molecule type" value="Genomic_DNA"/>
</dbReference>
<dbReference type="OrthoDB" id="120976at2759"/>
<dbReference type="PANTHER" id="PTHR24106">
    <property type="entry name" value="NACHT, LRR AND CARD DOMAINS-CONTAINING"/>
    <property type="match status" value="1"/>
</dbReference>
<dbReference type="InterPro" id="IPR001875">
    <property type="entry name" value="DED_dom"/>
</dbReference>
<dbReference type="GO" id="GO:0042981">
    <property type="term" value="P:regulation of apoptotic process"/>
    <property type="evidence" value="ECO:0007669"/>
    <property type="project" value="InterPro"/>
</dbReference>
<proteinExistence type="predicted"/>
<evidence type="ECO:0008006" key="8">
    <source>
        <dbReference type="Google" id="ProtNLM"/>
    </source>
</evidence>
<keyword evidence="2" id="KW-0677">Repeat</keyword>
<evidence type="ECO:0000256" key="1">
    <source>
        <dbReference type="ARBA" id="ARBA00022614"/>
    </source>
</evidence>
<evidence type="ECO:0000259" key="4">
    <source>
        <dbReference type="PROSITE" id="PS50168"/>
    </source>
</evidence>
<evidence type="ECO:0000256" key="2">
    <source>
        <dbReference type="ARBA" id="ARBA00022737"/>
    </source>
</evidence>
<evidence type="ECO:0000313" key="6">
    <source>
        <dbReference type="EMBL" id="KAI1893220.1"/>
    </source>
</evidence>
<dbReference type="InterPro" id="IPR051261">
    <property type="entry name" value="NLR"/>
</dbReference>
<dbReference type="SUPFAM" id="SSF47986">
    <property type="entry name" value="DEATH domain"/>
    <property type="match status" value="1"/>
</dbReference>
<dbReference type="Gene3D" id="1.10.533.10">
    <property type="entry name" value="Death Domain, Fas"/>
    <property type="match status" value="1"/>
</dbReference>
<dbReference type="FunFam" id="3.80.10.10:FF:000100">
    <property type="entry name" value="Si:dkey-11n14.1"/>
    <property type="match status" value="1"/>
</dbReference>
<dbReference type="SMART" id="SM01289">
    <property type="entry name" value="PYRIN"/>
    <property type="match status" value="1"/>
</dbReference>
<dbReference type="PROSITE" id="PS50168">
    <property type="entry name" value="DED"/>
    <property type="match status" value="1"/>
</dbReference>
<dbReference type="InterPro" id="IPR011029">
    <property type="entry name" value="DEATH-like_dom_sf"/>
</dbReference>
<dbReference type="InterPro" id="IPR001611">
    <property type="entry name" value="Leu-rich_rpt"/>
</dbReference>
<dbReference type="Pfam" id="PF13516">
    <property type="entry name" value="LRR_6"/>
    <property type="match status" value="3"/>
</dbReference>
<evidence type="ECO:0000259" key="5">
    <source>
        <dbReference type="PROSITE" id="PS50824"/>
    </source>
</evidence>
<dbReference type="SMART" id="SM00368">
    <property type="entry name" value="LRR_RI"/>
    <property type="match status" value="5"/>
</dbReference>
<feature type="compositionally biased region" description="Basic and acidic residues" evidence="3">
    <location>
        <begin position="87"/>
        <end position="96"/>
    </location>
</feature>
<evidence type="ECO:0000313" key="7">
    <source>
        <dbReference type="Proteomes" id="UP000829720"/>
    </source>
</evidence>
<dbReference type="SUPFAM" id="SSF52047">
    <property type="entry name" value="RNI-like"/>
    <property type="match status" value="1"/>
</dbReference>
<dbReference type="InterPro" id="IPR032675">
    <property type="entry name" value="LRR_dom_sf"/>
</dbReference>
<gene>
    <name evidence="6" type="ORF">AGOR_G00121460</name>
</gene>